<keyword evidence="1 3" id="KW-0547">Nucleotide-binding</keyword>
<name>A0ABQ8FHC0_9FUNG</name>
<feature type="region of interest" description="Disordered" evidence="4">
    <location>
        <begin position="509"/>
        <end position="532"/>
    </location>
</feature>
<evidence type="ECO:0000256" key="4">
    <source>
        <dbReference type="SAM" id="MobiDB-lite"/>
    </source>
</evidence>
<dbReference type="InterPro" id="IPR008271">
    <property type="entry name" value="Ser/Thr_kinase_AS"/>
</dbReference>
<gene>
    <name evidence="6" type="ORF">BASA50_003887</name>
</gene>
<accession>A0ABQ8FHC0</accession>
<evidence type="ECO:0000256" key="3">
    <source>
        <dbReference type="PROSITE-ProRule" id="PRU10141"/>
    </source>
</evidence>
<evidence type="ECO:0000256" key="2">
    <source>
        <dbReference type="ARBA" id="ARBA00022840"/>
    </source>
</evidence>
<keyword evidence="2 3" id="KW-0067">ATP-binding</keyword>
<evidence type="ECO:0000313" key="6">
    <source>
        <dbReference type="EMBL" id="KAH6598273.1"/>
    </source>
</evidence>
<dbReference type="SMART" id="SM00220">
    <property type="entry name" value="S_TKc"/>
    <property type="match status" value="1"/>
</dbReference>
<dbReference type="Proteomes" id="UP001648503">
    <property type="component" value="Unassembled WGS sequence"/>
</dbReference>
<feature type="domain" description="Protein kinase" evidence="5">
    <location>
        <begin position="70"/>
        <end position="338"/>
    </location>
</feature>
<reference evidence="6 7" key="1">
    <citation type="submission" date="2021-02" db="EMBL/GenBank/DDBJ databases">
        <title>Variation within the Batrachochytrium salamandrivorans European outbreak.</title>
        <authorList>
            <person name="Kelly M."/>
            <person name="Pasmans F."/>
            <person name="Shea T.P."/>
            <person name="Munoz J.F."/>
            <person name="Carranza S."/>
            <person name="Cuomo C.A."/>
            <person name="Martel A."/>
        </authorList>
    </citation>
    <scope>NUCLEOTIDE SEQUENCE [LARGE SCALE GENOMIC DNA]</scope>
    <source>
        <strain evidence="6 7">AMFP18/2</strain>
    </source>
</reference>
<dbReference type="InterPro" id="IPR011009">
    <property type="entry name" value="Kinase-like_dom_sf"/>
</dbReference>
<dbReference type="InterPro" id="IPR000719">
    <property type="entry name" value="Prot_kinase_dom"/>
</dbReference>
<keyword evidence="7" id="KW-1185">Reference proteome</keyword>
<evidence type="ECO:0000259" key="5">
    <source>
        <dbReference type="PROSITE" id="PS50011"/>
    </source>
</evidence>
<evidence type="ECO:0000256" key="1">
    <source>
        <dbReference type="ARBA" id="ARBA00022741"/>
    </source>
</evidence>
<organism evidence="6 7">
    <name type="scientific">Batrachochytrium salamandrivorans</name>
    <dbReference type="NCBI Taxonomy" id="1357716"/>
    <lineage>
        <taxon>Eukaryota</taxon>
        <taxon>Fungi</taxon>
        <taxon>Fungi incertae sedis</taxon>
        <taxon>Chytridiomycota</taxon>
        <taxon>Chytridiomycota incertae sedis</taxon>
        <taxon>Chytridiomycetes</taxon>
        <taxon>Rhizophydiales</taxon>
        <taxon>Rhizophydiales incertae sedis</taxon>
        <taxon>Batrachochytrium</taxon>
    </lineage>
</organism>
<dbReference type="SUPFAM" id="SSF56112">
    <property type="entry name" value="Protein kinase-like (PK-like)"/>
    <property type="match status" value="1"/>
</dbReference>
<dbReference type="PANTHER" id="PTHR24347">
    <property type="entry name" value="SERINE/THREONINE-PROTEIN KINASE"/>
    <property type="match status" value="1"/>
</dbReference>
<dbReference type="Pfam" id="PF00069">
    <property type="entry name" value="Pkinase"/>
    <property type="match status" value="1"/>
</dbReference>
<protein>
    <recommendedName>
        <fullName evidence="5">Protein kinase domain-containing protein</fullName>
    </recommendedName>
</protein>
<evidence type="ECO:0000313" key="7">
    <source>
        <dbReference type="Proteomes" id="UP001648503"/>
    </source>
</evidence>
<proteinExistence type="predicted"/>
<sequence length="1078" mass="116477">MIGLSDLSTGHSQLLHRQLKPSLQTHHQQAQAKKELLPSLYPKNTQDEHGQQCSLGVSPMKGVLPMLPNYTILSALGRGAFSTVYKAINNVNGQTVALKLIRKGHLSVAQERSVMRETLLLGSLFHTNIVQLFDYHDSPSYLTIVTELIAGGEIFHKLVSLGSMSEHSTRFVIRQVAEGIRYLHLERGIVHRDIKLENLLYVPYDINSGIDDVSGCGIAQVKIADFGLAKVVFDTTTQTPCGTFEYSAPEILRDENYSKSVDMWALGCVLYTLLCGFPPFYGNNPRELAIKVRYGQFQFQSPWWDSISIVAKQLVCQLLEVDPARRLDIRVMVQHPWVHNAPCMQSQARLGATAAATTAAAAVAPSQAVDGDVGVVKPVFAELPVDIAPLIATAPAICTTATVISPIGSAAISTMRAMCTDAEQPDKSGLTLYLGAQALTHHCSSGNADTLVHAENHDHVRGHQQQSVLHYQQEQQRHHHQCDGDSSIQEVIFPTCTVSSYSSNMMASGPSLNQGFQTKTKSRSKSTTTMLPSSHRIYARTRGRRLLNGWDRGVDRDDDHRHGVICTTEVANNNNATDTTAAVLEGQSKGVSALLLSSSTVCVIPQLRVNMAVEEGARTVRSELIQGGREEEGGVTVISSHAPIPSLLSAHPGSDALTVVVGSHGYWPDLDGKMLSTPLPASSTFSFGSQDQPTLLQQLEDAPRTASLHDMYSRLSDHAKKEQGVQEGEEDQVYLMDDHSLLSPLPAPPHTTLEYVFDQCDIGLDMPTAPNNTPESSPNAPILGMPKHLDMLAALLKRQQDKPSCLINPSVSPTLSSIFAIPFTAPVMGTTTATITTAMDTATTTATTTTTTTTTATTAMGTTTGIEQGRAISTEPIRTPLPILTRQAANAPMQIYQEVFVMDDVQSHIPLESTSAAAMAGMNCTMGSNSIQSAGFILPTSVYPSAPRSSSCLDLSAQESWPIRSSVQVNTPPLVAPTHLYDTRLAAAVSTKLNSIKRQADVANCISPGGSVLKTNLAMTPRPPRLQRWSVGNQASPVYGMAGYSSQKPAVSLGFNLDMSGSSLLLRRRRKKSESERG</sequence>
<comment type="caution">
    <text evidence="6">The sequence shown here is derived from an EMBL/GenBank/DDBJ whole genome shotgun (WGS) entry which is preliminary data.</text>
</comment>
<dbReference type="PROSITE" id="PS00107">
    <property type="entry name" value="PROTEIN_KINASE_ATP"/>
    <property type="match status" value="1"/>
</dbReference>
<dbReference type="InterPro" id="IPR017441">
    <property type="entry name" value="Protein_kinase_ATP_BS"/>
</dbReference>
<dbReference type="PROSITE" id="PS00108">
    <property type="entry name" value="PROTEIN_KINASE_ST"/>
    <property type="match status" value="1"/>
</dbReference>
<dbReference type="PROSITE" id="PS50011">
    <property type="entry name" value="PROTEIN_KINASE_DOM"/>
    <property type="match status" value="1"/>
</dbReference>
<dbReference type="EMBL" id="JAFCIX010000114">
    <property type="protein sequence ID" value="KAH6598273.1"/>
    <property type="molecule type" value="Genomic_DNA"/>
</dbReference>
<dbReference type="Gene3D" id="1.10.510.10">
    <property type="entry name" value="Transferase(Phosphotransferase) domain 1"/>
    <property type="match status" value="1"/>
</dbReference>
<feature type="binding site" evidence="3">
    <location>
        <position position="103"/>
    </location>
    <ligand>
        <name>ATP</name>
        <dbReference type="ChEBI" id="CHEBI:30616"/>
    </ligand>
</feature>